<sequence>MIEIRLQRDVRDDRVTMGRLYLIDGDVEQAWLYTLENPWLDNKPNISCIPAGRYICRRTVSPTYGETFEVTDVQGRTHILFHWGNYVGNTMGCILLGTTRDPAVPAVWNSRTAHTEFMDELYGVEQFTLEIVDDDYQEAA</sequence>
<evidence type="ECO:0000313" key="3">
    <source>
        <dbReference type="Proteomes" id="UP001568698"/>
    </source>
</evidence>
<keyword evidence="3" id="KW-1185">Reference proteome</keyword>
<name>A0ABV4K4S2_9BACT</name>
<organism evidence="2 3">
    <name type="scientific">Pseudodesulfovibrio karagichevae</name>
    <dbReference type="NCBI Taxonomy" id="3239305"/>
    <lineage>
        <taxon>Bacteria</taxon>
        <taxon>Pseudomonadati</taxon>
        <taxon>Thermodesulfobacteriota</taxon>
        <taxon>Desulfovibrionia</taxon>
        <taxon>Desulfovibrionales</taxon>
        <taxon>Desulfovibrionaceae</taxon>
    </lineage>
</organism>
<dbReference type="InterPro" id="IPR043732">
    <property type="entry name" value="DUF5675"/>
</dbReference>
<gene>
    <name evidence="2" type="ORF">AB6M95_09700</name>
</gene>
<comment type="caution">
    <text evidence="2">The sequence shown here is derived from an EMBL/GenBank/DDBJ whole genome shotgun (WGS) entry which is preliminary data.</text>
</comment>
<dbReference type="Pfam" id="PF18925">
    <property type="entry name" value="DUF5675"/>
    <property type="match status" value="1"/>
</dbReference>
<accession>A0ABV4K4S2</accession>
<proteinExistence type="predicted"/>
<evidence type="ECO:0000313" key="2">
    <source>
        <dbReference type="EMBL" id="MEZ7197020.1"/>
    </source>
</evidence>
<dbReference type="RefSeq" id="WP_371386539.1">
    <property type="nucleotide sequence ID" value="NZ_JBGLYH010000023.1"/>
</dbReference>
<feature type="domain" description="DUF5675" evidence="1">
    <location>
        <begin position="6"/>
        <end position="122"/>
    </location>
</feature>
<dbReference type="Proteomes" id="UP001568698">
    <property type="component" value="Unassembled WGS sequence"/>
</dbReference>
<protein>
    <submittedName>
        <fullName evidence="2">DUF5675 family protein</fullName>
    </submittedName>
</protein>
<dbReference type="EMBL" id="JBGLYH010000023">
    <property type="protein sequence ID" value="MEZ7197020.1"/>
    <property type="molecule type" value="Genomic_DNA"/>
</dbReference>
<reference evidence="2 3" key="1">
    <citation type="submission" date="2024-08" db="EMBL/GenBank/DDBJ databases">
        <title>Sulfate-reducing bacteria isolated from formation water of the oil field in Kazakhstan and description of Pseudodesulfovibrio sp.</title>
        <authorList>
            <person name="Bidzhieva S.K."/>
            <person name="Tourova T.P."/>
            <person name="Grouzdev D.S."/>
            <person name="Beletsky A.V."/>
            <person name="Sokolova D.S."/>
            <person name="Samigullina S.R."/>
            <person name="Poltaraus A.B."/>
            <person name="Avtukh A.N."/>
            <person name="Tereshina V.M."/>
            <person name="Zhaparov N.S."/>
            <person name="Mardanov A.V."/>
            <person name="Nazina T.N."/>
        </authorList>
    </citation>
    <scope>NUCLEOTIDE SEQUENCE [LARGE SCALE GENOMIC DNA]</scope>
    <source>
        <strain evidence="2 3">9FUS</strain>
    </source>
</reference>
<evidence type="ECO:0000259" key="1">
    <source>
        <dbReference type="Pfam" id="PF18925"/>
    </source>
</evidence>